<organism evidence="2">
    <name type="scientific">uncultured Friedmanniella sp</name>
    <dbReference type="NCBI Taxonomy" id="335381"/>
    <lineage>
        <taxon>Bacteria</taxon>
        <taxon>Bacillati</taxon>
        <taxon>Actinomycetota</taxon>
        <taxon>Actinomycetes</taxon>
        <taxon>Propionibacteriales</taxon>
        <taxon>Nocardioidaceae</taxon>
        <taxon>Friedmanniella</taxon>
        <taxon>environmental samples</taxon>
    </lineage>
</organism>
<evidence type="ECO:0000256" key="1">
    <source>
        <dbReference type="SAM" id="MobiDB-lite"/>
    </source>
</evidence>
<feature type="non-terminal residue" evidence="2">
    <location>
        <position position="1"/>
    </location>
</feature>
<dbReference type="GO" id="GO:0004455">
    <property type="term" value="F:ketol-acid reductoisomerase activity"/>
    <property type="evidence" value="ECO:0007669"/>
    <property type="project" value="UniProtKB-EC"/>
</dbReference>
<keyword evidence="2" id="KW-0413">Isomerase</keyword>
<accession>A0A6J4K421</accession>
<feature type="compositionally biased region" description="Basic residues" evidence="1">
    <location>
        <begin position="130"/>
        <end position="140"/>
    </location>
</feature>
<feature type="region of interest" description="Disordered" evidence="1">
    <location>
        <begin position="1"/>
        <end position="20"/>
    </location>
</feature>
<proteinExistence type="predicted"/>
<sequence>LRAGDGWLRDADGGGLPARGRLLRVPARAEADRRPDVRGRHRQAALERLRHRRVRRLRLRSARHRRPRQGEHESRSHRRPERRLREALHRRPGRRRAGVPAAARAGRRPPDREGRPRPPRADGLGQEPRRRLRRGHRGPL</sequence>
<feature type="compositionally biased region" description="Basic residues" evidence="1">
    <location>
        <begin position="49"/>
        <end position="67"/>
    </location>
</feature>
<keyword evidence="2" id="KW-0560">Oxidoreductase</keyword>
<dbReference type="EMBL" id="CADCTS010000130">
    <property type="protein sequence ID" value="CAA9295228.1"/>
    <property type="molecule type" value="Genomic_DNA"/>
</dbReference>
<dbReference type="AlphaFoldDB" id="A0A6J4K421"/>
<reference evidence="2" key="1">
    <citation type="submission" date="2020-02" db="EMBL/GenBank/DDBJ databases">
        <authorList>
            <person name="Meier V. D."/>
        </authorList>
    </citation>
    <scope>NUCLEOTIDE SEQUENCE</scope>
    <source>
        <strain evidence="2">AVDCRST_MAG48</strain>
    </source>
</reference>
<dbReference type="EC" id="1.1.1.86" evidence="2"/>
<name>A0A6J4K421_9ACTN</name>
<protein>
    <submittedName>
        <fullName evidence="2">Ketol-acid reductoisomerase (NADP(+))</fullName>
        <ecNumber evidence="2">1.1.1.86</ecNumber>
    </submittedName>
</protein>
<feature type="non-terminal residue" evidence="2">
    <location>
        <position position="140"/>
    </location>
</feature>
<feature type="compositionally biased region" description="Basic and acidic residues" evidence="1">
    <location>
        <begin position="108"/>
        <end position="120"/>
    </location>
</feature>
<evidence type="ECO:0000313" key="2">
    <source>
        <dbReference type="EMBL" id="CAA9295228.1"/>
    </source>
</evidence>
<gene>
    <name evidence="2" type="ORF">AVDCRST_MAG48-900</name>
</gene>
<feature type="compositionally biased region" description="Basic and acidic residues" evidence="1">
    <location>
        <begin position="27"/>
        <end position="48"/>
    </location>
</feature>
<feature type="region of interest" description="Disordered" evidence="1">
    <location>
        <begin position="27"/>
        <end position="140"/>
    </location>
</feature>
<dbReference type="GO" id="GO:0016853">
    <property type="term" value="F:isomerase activity"/>
    <property type="evidence" value="ECO:0007669"/>
    <property type="project" value="UniProtKB-KW"/>
</dbReference>